<accession>G9ABB9</accession>
<evidence type="ECO:0000313" key="2">
    <source>
        <dbReference type="EMBL" id="CCE97210.1"/>
    </source>
</evidence>
<gene>
    <name evidence="2" type="ordered locus">SFHH103_02715</name>
</gene>
<name>G9ABB9_SINF1</name>
<dbReference type="PATRIC" id="fig|380.5.peg.2886"/>
<sequence>MGAFAEWQPQYAAHGIATFPVVIDGKDKRPAVKGYLKIGTKVSDQLAMKFPANDAFGLACRRNRITVLDVDTSDERVLADALIRHGPTPFIVRSGSGNWQAWYRHNGETRRVRPNPSLPIDILGDGYVVAPPSLGTKGRYEIVQGTLDDLERLQPMTKPVLEEVVEAFVSHEAPPRKSYNEMREGDGRNPSLLRRALRSAHHANTEEELIQMVAHANQQFAEPLPREEVLSVSHSAWKYKSQGRLMVSGGEATAVVFRSDADHLWDEPLALSLLIRLRMEHSWRNGAPFKLAKGTASALRVSVPTYRAARDTLVDRYFLEIVHPGGKGKNDPPIVRLL</sequence>
<organism evidence="2 3">
    <name type="scientific">Sinorhizobium fredii (strain HH103)</name>
    <dbReference type="NCBI Taxonomy" id="1117943"/>
    <lineage>
        <taxon>Bacteria</taxon>
        <taxon>Pseudomonadati</taxon>
        <taxon>Pseudomonadota</taxon>
        <taxon>Alphaproteobacteria</taxon>
        <taxon>Hyphomicrobiales</taxon>
        <taxon>Rhizobiaceae</taxon>
        <taxon>Sinorhizobium/Ensifer group</taxon>
        <taxon>Sinorhizobium</taxon>
    </lineage>
</organism>
<protein>
    <submittedName>
        <fullName evidence="2">Conserved hyphotetical protein</fullName>
    </submittedName>
</protein>
<dbReference type="HOGENOM" id="CLU_656614_0_0_5"/>
<evidence type="ECO:0000259" key="1">
    <source>
        <dbReference type="SMART" id="SM00943"/>
    </source>
</evidence>
<dbReference type="Pfam" id="PF09250">
    <property type="entry name" value="Prim-Pol"/>
    <property type="match status" value="1"/>
</dbReference>
<dbReference type="Pfam" id="PF08708">
    <property type="entry name" value="PriCT_1"/>
    <property type="match status" value="1"/>
</dbReference>
<reference evidence="2 3" key="1">
    <citation type="journal article" date="2012" name="J. Bacteriol.">
        <title>Genome sequence of the soybean symbiont Sinorhizobium fredii HH103.</title>
        <authorList>
            <person name="Weidner S."/>
            <person name="Becker A."/>
            <person name="Bonilla I."/>
            <person name="Jaenicke S."/>
            <person name="Lloret J."/>
            <person name="Margaret I."/>
            <person name="Puhler A."/>
            <person name="Ruiz-Sainz J.E."/>
            <person name="Schneiker-Bekel S."/>
            <person name="Szczepanowski R."/>
            <person name="Vinardell J.M."/>
            <person name="Zehner S."/>
            <person name="Gottfert M."/>
        </authorList>
    </citation>
    <scope>NUCLEOTIDE SEQUENCE [LARGE SCALE GENOMIC DNA]</scope>
    <source>
        <strain evidence="2 3">HH103</strain>
    </source>
</reference>
<dbReference type="RefSeq" id="WP_014329634.1">
    <property type="nucleotide sequence ID" value="NC_016812.1"/>
</dbReference>
<dbReference type="AlphaFoldDB" id="G9ABB9"/>
<dbReference type="Proteomes" id="UP000007735">
    <property type="component" value="Chromosome"/>
</dbReference>
<dbReference type="InterPro" id="IPR015330">
    <property type="entry name" value="DNA_primase/pol_bifunc_N"/>
</dbReference>
<dbReference type="EMBL" id="HE616890">
    <property type="protein sequence ID" value="CCE97210.1"/>
    <property type="molecule type" value="Genomic_DNA"/>
</dbReference>
<evidence type="ECO:0000313" key="3">
    <source>
        <dbReference type="Proteomes" id="UP000007735"/>
    </source>
</evidence>
<dbReference type="SUPFAM" id="SSF56747">
    <property type="entry name" value="Prim-pol domain"/>
    <property type="match status" value="1"/>
</dbReference>
<proteinExistence type="predicted"/>
<dbReference type="SMART" id="SM00943">
    <property type="entry name" value="Prim-Pol"/>
    <property type="match status" value="1"/>
</dbReference>
<feature type="domain" description="DNA primase/polymerase bifunctional N-terminal" evidence="1">
    <location>
        <begin position="9"/>
        <end position="153"/>
    </location>
</feature>
<dbReference type="KEGG" id="sfh:SFHH103_02715"/>
<dbReference type="InterPro" id="IPR014820">
    <property type="entry name" value="PriCT_1"/>
</dbReference>